<organism evidence="1 2">
    <name type="scientific">Ureibacillus sinduriensis BLB-1 = JCM 15800</name>
    <dbReference type="NCBI Taxonomy" id="1384057"/>
    <lineage>
        <taxon>Bacteria</taxon>
        <taxon>Bacillati</taxon>
        <taxon>Bacillota</taxon>
        <taxon>Bacilli</taxon>
        <taxon>Bacillales</taxon>
        <taxon>Caryophanaceae</taxon>
        <taxon>Ureibacillus</taxon>
    </lineage>
</organism>
<dbReference type="InterPro" id="IPR024562">
    <property type="entry name" value="YqhG"/>
</dbReference>
<protein>
    <submittedName>
        <fullName evidence="1">Uncharacterized protein</fullName>
    </submittedName>
</protein>
<dbReference type="RefSeq" id="WP_036197945.1">
    <property type="nucleotide sequence ID" value="NZ_AVCY01000018.1"/>
</dbReference>
<name>A0A0A3I452_9BACL</name>
<sequence length="260" mass="30692">MYAEQVHDYLKVFFKETNCDILSDEGYMLSVQLTTDMDKRIMNRPFYWQYIEATNSTPNPARLNLITDRAKIQNQFMGEIIHFGSGRLHQIFKATKELGSFVKMYQHSNGNKGKQQMLTPYFCVNYKVSYYCDQTKEVIYSLGINLINGEIEDNFHDFVSQLDLKTAIPDDHFCLQYIIKPGRALERLDSMIQNIIQNDDHSWAEEAKKRWQKELEVLDFFYDGMEDKPESYEIEKKGLKDRFNPRIKVEIINGGLFYLH</sequence>
<keyword evidence="2" id="KW-1185">Reference proteome</keyword>
<proteinExistence type="predicted"/>
<accession>A0A0A3I452</accession>
<dbReference type="STRING" id="1384057.CD33_02840"/>
<evidence type="ECO:0000313" key="1">
    <source>
        <dbReference type="EMBL" id="KGR77448.1"/>
    </source>
</evidence>
<dbReference type="Pfam" id="PF11079">
    <property type="entry name" value="YqhG"/>
    <property type="match status" value="1"/>
</dbReference>
<evidence type="ECO:0000313" key="2">
    <source>
        <dbReference type="Proteomes" id="UP000030408"/>
    </source>
</evidence>
<comment type="caution">
    <text evidence="1">The sequence shown here is derived from an EMBL/GenBank/DDBJ whole genome shotgun (WGS) entry which is preliminary data.</text>
</comment>
<dbReference type="Proteomes" id="UP000030408">
    <property type="component" value="Unassembled WGS sequence"/>
</dbReference>
<dbReference type="AlphaFoldDB" id="A0A0A3I452"/>
<dbReference type="eggNOG" id="ENOG502Z821">
    <property type="taxonomic scope" value="Bacteria"/>
</dbReference>
<reference evidence="1 2" key="1">
    <citation type="submission" date="2014-02" db="EMBL/GenBank/DDBJ databases">
        <title>Draft genome sequence of Lysinibacillus sinduriensis JCM 15800.</title>
        <authorList>
            <person name="Zhang F."/>
            <person name="Wang G."/>
            <person name="Zhang L."/>
        </authorList>
    </citation>
    <scope>NUCLEOTIDE SEQUENCE [LARGE SCALE GENOMIC DNA]</scope>
    <source>
        <strain evidence="1 2">JCM 15800</strain>
    </source>
</reference>
<gene>
    <name evidence="1" type="ORF">CD33_02840</name>
</gene>
<dbReference type="EMBL" id="JPVO01000038">
    <property type="protein sequence ID" value="KGR77448.1"/>
    <property type="molecule type" value="Genomic_DNA"/>
</dbReference>
<dbReference type="OrthoDB" id="2433584at2"/>